<reference evidence="1 2" key="1">
    <citation type="submission" date="2020-10" db="EMBL/GenBank/DDBJ databases">
        <title>Genome analysis of Massilia species.</title>
        <authorList>
            <person name="Jung D.-H."/>
        </authorList>
    </citation>
    <scope>NUCLEOTIDE SEQUENCE [LARGE SCALE GENOMIC DNA]</scope>
    <source>
        <strain evidence="2">sipir</strain>
    </source>
</reference>
<dbReference type="Proteomes" id="UP000831532">
    <property type="component" value="Chromosome"/>
</dbReference>
<sequence>MAIATKPGTRHDATPKLRFATEVAPAASYFKERQAPQSAQQPLICALPAAAFPPQW</sequence>
<evidence type="ECO:0000313" key="2">
    <source>
        <dbReference type="Proteomes" id="UP000831532"/>
    </source>
</evidence>
<protein>
    <submittedName>
        <fullName evidence="1">Uncharacterized protein</fullName>
    </submittedName>
</protein>
<dbReference type="RefSeq" id="WP_243491910.1">
    <property type="nucleotide sequence ID" value="NZ_CP063361.1"/>
</dbReference>
<proteinExistence type="predicted"/>
<evidence type="ECO:0000313" key="1">
    <source>
        <dbReference type="EMBL" id="UOD30679.1"/>
    </source>
</evidence>
<keyword evidence="2" id="KW-1185">Reference proteome</keyword>
<organism evidence="1 2">
    <name type="scientific">Massilia violaceinigra</name>
    <dbReference type="NCBI Taxonomy" id="2045208"/>
    <lineage>
        <taxon>Bacteria</taxon>
        <taxon>Pseudomonadati</taxon>
        <taxon>Pseudomonadota</taxon>
        <taxon>Betaproteobacteria</taxon>
        <taxon>Burkholderiales</taxon>
        <taxon>Oxalobacteraceae</taxon>
        <taxon>Telluria group</taxon>
        <taxon>Massilia</taxon>
    </lineage>
</organism>
<dbReference type="EMBL" id="CP063361">
    <property type="protein sequence ID" value="UOD30679.1"/>
    <property type="molecule type" value="Genomic_DNA"/>
</dbReference>
<name>A0ABY4A7D2_9BURK</name>
<gene>
    <name evidence="1" type="ORF">INH39_02725</name>
</gene>
<accession>A0ABY4A7D2</accession>